<reference evidence="1 2" key="1">
    <citation type="submission" date="2018-03" db="EMBL/GenBank/DDBJ databases">
        <title>Genomic Encyclopedia of Archaeal and Bacterial Type Strains, Phase II (KMG-II): from individual species to whole genera.</title>
        <authorList>
            <person name="Goeker M."/>
        </authorList>
    </citation>
    <scope>NUCLEOTIDE SEQUENCE [LARGE SCALE GENOMIC DNA]</scope>
    <source>
        <strain evidence="1 2">DSM 45211</strain>
    </source>
</reference>
<evidence type="ECO:0000313" key="1">
    <source>
        <dbReference type="EMBL" id="PSL08448.1"/>
    </source>
</evidence>
<dbReference type="EMBL" id="PYGE01000001">
    <property type="protein sequence ID" value="PSL08448.1"/>
    <property type="molecule type" value="Genomic_DNA"/>
</dbReference>
<proteinExistence type="predicted"/>
<sequence length="170" mass="19358">MAEVRVPQDVLDYADRESFTQEAHRVLDFGLGELTSAEEADDIDAAMEWWRGIAALNRAMAEAGFIRDIVSIEREARVASVLATTFGRDKIMPHVDLDEIAERTIAALPVSYDQAASEAPRWRELSHQGMVNLREAKIIIRSLEQLAPHAELITRMPHWDDWRALRERLP</sequence>
<protein>
    <submittedName>
        <fullName evidence="1">Uncharacterized protein</fullName>
    </submittedName>
</protein>
<organism evidence="1 2">
    <name type="scientific">Haloactinopolyspora alba</name>
    <dbReference type="NCBI Taxonomy" id="648780"/>
    <lineage>
        <taxon>Bacteria</taxon>
        <taxon>Bacillati</taxon>
        <taxon>Actinomycetota</taxon>
        <taxon>Actinomycetes</taxon>
        <taxon>Jiangellales</taxon>
        <taxon>Jiangellaceae</taxon>
        <taxon>Haloactinopolyspora</taxon>
    </lineage>
</organism>
<dbReference type="Proteomes" id="UP000243528">
    <property type="component" value="Unassembled WGS sequence"/>
</dbReference>
<dbReference type="AlphaFoldDB" id="A0A2P8EG53"/>
<gene>
    <name evidence="1" type="ORF">CLV30_101420</name>
</gene>
<comment type="caution">
    <text evidence="1">The sequence shown here is derived from an EMBL/GenBank/DDBJ whole genome shotgun (WGS) entry which is preliminary data.</text>
</comment>
<keyword evidence="2" id="KW-1185">Reference proteome</keyword>
<name>A0A2P8EG53_9ACTN</name>
<accession>A0A2P8EG53</accession>
<evidence type="ECO:0000313" key="2">
    <source>
        <dbReference type="Proteomes" id="UP000243528"/>
    </source>
</evidence>
<dbReference type="RefSeq" id="WP_129710822.1">
    <property type="nucleotide sequence ID" value="NZ_ML142897.1"/>
</dbReference>